<dbReference type="InterPro" id="IPR002575">
    <property type="entry name" value="Aminoglycoside_PTrfase"/>
</dbReference>
<keyword evidence="3" id="KW-1185">Reference proteome</keyword>
<dbReference type="SUPFAM" id="SSF56112">
    <property type="entry name" value="Protein kinase-like (PK-like)"/>
    <property type="match status" value="1"/>
</dbReference>
<dbReference type="EMBL" id="SNYW01000007">
    <property type="protein sequence ID" value="TDQ83435.1"/>
    <property type="molecule type" value="Genomic_DNA"/>
</dbReference>
<evidence type="ECO:0000313" key="3">
    <source>
        <dbReference type="Proteomes" id="UP000295783"/>
    </source>
</evidence>
<accession>A0A4R6WQL1</accession>
<comment type="caution">
    <text evidence="2">The sequence shown here is derived from an EMBL/GenBank/DDBJ whole genome shotgun (WGS) entry which is preliminary data.</text>
</comment>
<dbReference type="Gene3D" id="3.90.1200.10">
    <property type="match status" value="1"/>
</dbReference>
<gene>
    <name evidence="2" type="ORF">A8950_1722</name>
</gene>
<feature type="domain" description="Aminoglycoside phosphotransferase" evidence="1">
    <location>
        <begin position="28"/>
        <end position="262"/>
    </location>
</feature>
<protein>
    <recommendedName>
        <fullName evidence="1">Aminoglycoside phosphotransferase domain-containing protein</fullName>
    </recommendedName>
</protein>
<dbReference type="Proteomes" id="UP000295783">
    <property type="component" value="Unassembled WGS sequence"/>
</dbReference>
<dbReference type="Pfam" id="PF01636">
    <property type="entry name" value="APH"/>
    <property type="match status" value="1"/>
</dbReference>
<name>A0A4R6WQL1_9PROT</name>
<sequence length="340" mass="38349">MNQITPNASERAARRDRFLADAGWGKAEIRLLAGDASFRHYDRLTLDGRTRVLMDAPPPMEDVRPFLRIGRLLKDLGFSAPEIYAADTEAGFLLLEDLGDRTYTRELDAGGDAEALYALATDTLIALHDRMPPVELDSLPVFDEARALREVQLLLDWYWPAHFGAPAPEAVRAEFVAAWREVLPRRLDVPQSIALFDFHVDNLLVLKERKGIEACGLLDFQDAVLAPITFDLVSLLEDVRRNLPWDLMGRMIDRYLAANPAIARERFMAAYAVIGGQRNTRIAGTFARLLKRDGKEWYQRFMPRVWELIAHDIAHPAMAPVAAWYARHLPPGERGAIAAQ</sequence>
<dbReference type="AlphaFoldDB" id="A0A4R6WQL1"/>
<reference evidence="2 3" key="1">
    <citation type="submission" date="2019-03" db="EMBL/GenBank/DDBJ databases">
        <title>Genomic Encyclopedia of Type Strains, Phase III (KMG-III): the genomes of soil and plant-associated and newly described type strains.</title>
        <authorList>
            <person name="Whitman W."/>
        </authorList>
    </citation>
    <scope>NUCLEOTIDE SEQUENCE [LARGE SCALE GENOMIC DNA]</scope>
    <source>
        <strain evidence="2 3">CGMCC 1.7660</strain>
    </source>
</reference>
<dbReference type="Gene3D" id="3.30.200.20">
    <property type="entry name" value="Phosphorylase Kinase, domain 1"/>
    <property type="match status" value="1"/>
</dbReference>
<proteinExistence type="predicted"/>
<evidence type="ECO:0000259" key="1">
    <source>
        <dbReference type="Pfam" id="PF01636"/>
    </source>
</evidence>
<organism evidence="2 3">
    <name type="scientific">Dongia mobilis</name>
    <dbReference type="NCBI Taxonomy" id="578943"/>
    <lineage>
        <taxon>Bacteria</taxon>
        <taxon>Pseudomonadati</taxon>
        <taxon>Pseudomonadota</taxon>
        <taxon>Alphaproteobacteria</taxon>
        <taxon>Rhodospirillales</taxon>
        <taxon>Dongiaceae</taxon>
        <taxon>Dongia</taxon>
    </lineage>
</organism>
<evidence type="ECO:0000313" key="2">
    <source>
        <dbReference type="EMBL" id="TDQ83435.1"/>
    </source>
</evidence>
<dbReference type="InterPro" id="IPR011009">
    <property type="entry name" value="Kinase-like_dom_sf"/>
</dbReference>